<keyword evidence="3" id="KW-1185">Reference proteome</keyword>
<keyword evidence="2" id="KW-0482">Metalloprotease</keyword>
<dbReference type="SUPFAM" id="SSF55486">
    <property type="entry name" value="Metalloproteases ('zincins'), catalytic domain"/>
    <property type="match status" value="1"/>
</dbReference>
<dbReference type="GO" id="GO:0008237">
    <property type="term" value="F:metallopeptidase activity"/>
    <property type="evidence" value="ECO:0007669"/>
    <property type="project" value="UniProtKB-KW"/>
</dbReference>
<gene>
    <name evidence="2" type="ORF">QYS48_20230</name>
</gene>
<protein>
    <submittedName>
        <fullName evidence="2">M57 family metalloprotease</fullName>
    </submittedName>
</protein>
<dbReference type="Proteomes" id="UP001244443">
    <property type="component" value="Chromosome"/>
</dbReference>
<reference evidence="2" key="1">
    <citation type="submission" date="2023-08" db="EMBL/GenBank/DDBJ databases">
        <title>Comparative genomics and taxonomic characterization of three novel marine species of genus Marivirga.</title>
        <authorList>
            <person name="Muhammad N."/>
            <person name="Kim S.-G."/>
        </authorList>
    </citation>
    <scope>NUCLEOTIDE SEQUENCE [LARGE SCALE GENOMIC DNA]</scope>
    <source>
        <strain evidence="2">ABR2-2</strain>
    </source>
</reference>
<evidence type="ECO:0000256" key="1">
    <source>
        <dbReference type="SAM" id="SignalP"/>
    </source>
</evidence>
<dbReference type="PROSITE" id="PS51257">
    <property type="entry name" value="PROKAR_LIPOPROTEIN"/>
    <property type="match status" value="1"/>
</dbReference>
<accession>A0AA49GFL0</accession>
<dbReference type="EMBL" id="CP129970">
    <property type="protein sequence ID" value="WKK84469.2"/>
    <property type="molecule type" value="Genomic_DNA"/>
</dbReference>
<feature type="chain" id="PRO_5041445504" evidence="1">
    <location>
        <begin position="23"/>
        <end position="278"/>
    </location>
</feature>
<feature type="signal peptide" evidence="1">
    <location>
        <begin position="1"/>
        <end position="22"/>
    </location>
</feature>
<evidence type="ECO:0000313" key="3">
    <source>
        <dbReference type="Proteomes" id="UP001244443"/>
    </source>
</evidence>
<proteinExistence type="predicted"/>
<dbReference type="RefSeq" id="WP_308356615.1">
    <property type="nucleotide sequence ID" value="NZ_CP129970.2"/>
</dbReference>
<evidence type="ECO:0000313" key="2">
    <source>
        <dbReference type="EMBL" id="WKK84469.2"/>
    </source>
</evidence>
<dbReference type="InterPro" id="IPR024079">
    <property type="entry name" value="MetalloPept_cat_dom_sf"/>
</dbReference>
<keyword evidence="2" id="KW-0645">Protease</keyword>
<dbReference type="Gene3D" id="3.40.390.10">
    <property type="entry name" value="Collagenase (Catalytic Domain)"/>
    <property type="match status" value="1"/>
</dbReference>
<dbReference type="Pfam" id="PF12388">
    <property type="entry name" value="Peptidase_M57"/>
    <property type="match status" value="1"/>
</dbReference>
<organism evidence="2 3">
    <name type="scientific">Marivirga arenosa</name>
    <dbReference type="NCBI Taxonomy" id="3059076"/>
    <lineage>
        <taxon>Bacteria</taxon>
        <taxon>Pseudomonadati</taxon>
        <taxon>Bacteroidota</taxon>
        <taxon>Cytophagia</taxon>
        <taxon>Cytophagales</taxon>
        <taxon>Marivirgaceae</taxon>
        <taxon>Marivirga</taxon>
    </lineage>
</organism>
<name>A0AA49GFL0_9BACT</name>
<sequence length="278" mass="30057">MFKKSKLLAIALMVGAAFFVSCQEEESLQINEFAVDPSVIQKLEDLGFNVNDQAPMVFEGGYLVEGDIYLTDETIAKMERPSFIPDAEQYSTDNLVCGPRVITMYAPEGGRNGYSSAMIAGLDEAIRRFNAENLTITFQRISNQSQADIVMTRLSKRDERRGVLGSAGFPTSSCDPYGEIKMSGVLESSYGLSTNGIATIIAHEMGHCIGFRHTDYFDRSISCGGSTANEGDGGVGANHIPGTPTGASAAAKSWMLACTDGSDRPFNNDDKTALNYLY</sequence>
<keyword evidence="2" id="KW-0378">Hydrolase</keyword>
<dbReference type="InterPro" id="IPR024653">
    <property type="entry name" value="Peptidase_M10/M27/M57"/>
</dbReference>
<keyword evidence="1" id="KW-0732">Signal</keyword>
<dbReference type="AlphaFoldDB" id="A0AA49GFL0"/>